<name>A0A561QSE2_9HYPH</name>
<dbReference type="OrthoDB" id="8450910at2"/>
<reference evidence="2 3" key="1">
    <citation type="submission" date="2019-06" db="EMBL/GenBank/DDBJ databases">
        <title>Sorghum-associated microbial communities from plants grown in Nebraska, USA.</title>
        <authorList>
            <person name="Schachtman D."/>
        </authorList>
    </citation>
    <scope>NUCLEOTIDE SEQUENCE [LARGE SCALE GENOMIC DNA]</scope>
    <source>
        <strain evidence="2 3">1225</strain>
    </source>
</reference>
<accession>A0A561QSE2</accession>
<feature type="domain" description="KTSC" evidence="1">
    <location>
        <begin position="5"/>
        <end position="63"/>
    </location>
</feature>
<comment type="caution">
    <text evidence="2">The sequence shown here is derived from an EMBL/GenBank/DDBJ whole genome shotgun (WGS) entry which is preliminary data.</text>
</comment>
<evidence type="ECO:0000313" key="2">
    <source>
        <dbReference type="EMBL" id="TWF53303.1"/>
    </source>
</evidence>
<gene>
    <name evidence="2" type="ORF">FHW37_104582</name>
</gene>
<dbReference type="Pfam" id="PF13619">
    <property type="entry name" value="KTSC"/>
    <property type="match status" value="1"/>
</dbReference>
<dbReference type="Proteomes" id="UP000320653">
    <property type="component" value="Unassembled WGS sequence"/>
</dbReference>
<keyword evidence="3" id="KW-1185">Reference proteome</keyword>
<dbReference type="AlphaFoldDB" id="A0A561QSE2"/>
<sequence length="67" mass="7648">MPNLKSSAIGRAEYNDATSTLSIWFVESGGPYDYYHVPEQVYIGLINARSAGSYFNDYIRDRYSSNR</sequence>
<dbReference type="RefSeq" id="WP_145639018.1">
    <property type="nucleotide sequence ID" value="NZ_VIWP01000004.1"/>
</dbReference>
<organism evidence="2 3">
    <name type="scientific">Neorhizobium alkalisoli</name>
    <dbReference type="NCBI Taxonomy" id="528178"/>
    <lineage>
        <taxon>Bacteria</taxon>
        <taxon>Pseudomonadati</taxon>
        <taxon>Pseudomonadota</taxon>
        <taxon>Alphaproteobacteria</taxon>
        <taxon>Hyphomicrobiales</taxon>
        <taxon>Rhizobiaceae</taxon>
        <taxon>Rhizobium/Agrobacterium group</taxon>
        <taxon>Neorhizobium</taxon>
    </lineage>
</organism>
<dbReference type="EMBL" id="VIWP01000004">
    <property type="protein sequence ID" value="TWF53303.1"/>
    <property type="molecule type" value="Genomic_DNA"/>
</dbReference>
<proteinExistence type="predicted"/>
<evidence type="ECO:0000259" key="1">
    <source>
        <dbReference type="Pfam" id="PF13619"/>
    </source>
</evidence>
<evidence type="ECO:0000313" key="3">
    <source>
        <dbReference type="Proteomes" id="UP000320653"/>
    </source>
</evidence>
<protein>
    <submittedName>
        <fullName evidence="2">KTSC domain-containing protein</fullName>
    </submittedName>
</protein>
<dbReference type="InterPro" id="IPR025309">
    <property type="entry name" value="KTSC_dom"/>
</dbReference>